<dbReference type="KEGG" id="bmj:BMULJ_05849"/>
<keyword evidence="2" id="KW-1185">Reference proteome</keyword>
<protein>
    <submittedName>
        <fullName evidence="1">Uncharacterized protein</fullName>
    </submittedName>
</protein>
<dbReference type="RefSeq" id="WP_012464914.1">
    <property type="nucleotide sequence ID" value="NC_010087.1"/>
</dbReference>
<dbReference type="HOGENOM" id="CLU_182858_1_0_4"/>
<organism evidence="1 2">
    <name type="scientific">Burkholderia multivorans (strain ATCC 17616 / 249)</name>
    <dbReference type="NCBI Taxonomy" id="395019"/>
    <lineage>
        <taxon>Bacteria</taxon>
        <taxon>Pseudomonadati</taxon>
        <taxon>Pseudomonadota</taxon>
        <taxon>Betaproteobacteria</taxon>
        <taxon>Burkholderiales</taxon>
        <taxon>Burkholderiaceae</taxon>
        <taxon>Burkholderia</taxon>
        <taxon>Burkholderia cepacia complex</taxon>
    </lineage>
</organism>
<dbReference type="EMBL" id="AP009387">
    <property type="protein sequence ID" value="BAG47658.1"/>
    <property type="molecule type" value="Genomic_DNA"/>
</dbReference>
<reference evidence="1 2" key="1">
    <citation type="submission" date="2007-04" db="EMBL/GenBank/DDBJ databases">
        <title>Complete genome sequence of Burkholderia multivorans ATCC 17616.</title>
        <authorList>
            <person name="Ohtsubo Y."/>
            <person name="Yamashita A."/>
            <person name="Kurokawa K."/>
            <person name="Takami H."/>
            <person name="Yuhara S."/>
            <person name="Nishiyama E."/>
            <person name="Endo R."/>
            <person name="Miyazaki R."/>
            <person name="Ono A."/>
            <person name="Yano K."/>
            <person name="Ito M."/>
            <person name="Sota M."/>
            <person name="Yuji N."/>
            <person name="Hattori M."/>
            <person name="Tsuda M."/>
        </authorList>
    </citation>
    <scope>NUCLEOTIDE SEQUENCE [LARGE SCALE GENOMIC DNA]</scope>
    <source>
        <strain evidence="2">ATCC 17616 / 249</strain>
    </source>
</reference>
<gene>
    <name evidence="1" type="ordered locus">BMULJ_05849</name>
</gene>
<dbReference type="AlphaFoldDB" id="A0A0H3KYZ8"/>
<proteinExistence type="predicted"/>
<dbReference type="eggNOG" id="ENOG50344RC">
    <property type="taxonomic scope" value="Bacteria"/>
</dbReference>
<sequence>MTKSGRPNPDLLPDGDYWATCRERNEMSAAINGHSAVFPQARMTVAKGWAVFYRNGEEVWTCNARYAAANFNIQKA</sequence>
<evidence type="ECO:0000313" key="1">
    <source>
        <dbReference type="EMBL" id="BAG47658.1"/>
    </source>
</evidence>
<accession>A0A0H3KYZ8</accession>
<name>A0A0H3KYZ8_BURM1</name>
<dbReference type="Proteomes" id="UP000008815">
    <property type="component" value="Chromosome 3"/>
</dbReference>
<evidence type="ECO:0000313" key="2">
    <source>
        <dbReference type="Proteomes" id="UP000008815"/>
    </source>
</evidence>